<dbReference type="Pfam" id="PF09720">
    <property type="entry name" value="Unstab_antitox"/>
    <property type="match status" value="1"/>
</dbReference>
<reference evidence="1" key="1">
    <citation type="submission" date="2021-04" db="EMBL/GenBank/DDBJ databases">
        <title>Draft genome sequence data of methanotrophic Methylovulum sp. strain S1L and Methylomonas sp. strain S2AM isolated from boreal lake water columns.</title>
        <authorList>
            <person name="Rissanen A.J."/>
            <person name="Mangayil R."/>
            <person name="Svenning M.M."/>
            <person name="Khanongnuch R."/>
        </authorList>
    </citation>
    <scope>NUCLEOTIDE SEQUENCE</scope>
    <source>
        <strain evidence="1">S2AM</strain>
    </source>
</reference>
<gene>
    <name evidence="1" type="ORF">KEF85_16020</name>
</gene>
<protein>
    <submittedName>
        <fullName evidence="1">Addiction module protein</fullName>
    </submittedName>
</protein>
<accession>A0A975MNB0</accession>
<evidence type="ECO:0000313" key="2">
    <source>
        <dbReference type="Proteomes" id="UP000676649"/>
    </source>
</evidence>
<dbReference type="RefSeq" id="WP_215582236.1">
    <property type="nucleotide sequence ID" value="NZ_CP073754.1"/>
</dbReference>
<dbReference type="KEGG" id="mpad:KEF85_16020"/>
<dbReference type="Proteomes" id="UP000676649">
    <property type="component" value="Chromosome"/>
</dbReference>
<evidence type="ECO:0000313" key="1">
    <source>
        <dbReference type="EMBL" id="QWF70799.1"/>
    </source>
</evidence>
<dbReference type="EMBL" id="CP073754">
    <property type="protein sequence ID" value="QWF70799.1"/>
    <property type="molecule type" value="Genomic_DNA"/>
</dbReference>
<organism evidence="1 2">
    <name type="scientific">Methylomonas paludis</name>
    <dbReference type="NCBI Taxonomy" id="1173101"/>
    <lineage>
        <taxon>Bacteria</taxon>
        <taxon>Pseudomonadati</taxon>
        <taxon>Pseudomonadota</taxon>
        <taxon>Gammaproteobacteria</taxon>
        <taxon>Methylococcales</taxon>
        <taxon>Methylococcaceae</taxon>
        <taxon>Methylomonas</taxon>
    </lineage>
</organism>
<sequence length="70" mass="8276">MPNFQELYQQANQLPPLEKLHLAELLLSDLDTPNPEIDAIWRDTAQQRWQAYQEGKLKTVSYAEVMQKYK</sequence>
<name>A0A975MNB0_9GAMM</name>
<proteinExistence type="predicted"/>
<keyword evidence="2" id="KW-1185">Reference proteome</keyword>
<dbReference type="InterPro" id="IPR013406">
    <property type="entry name" value="CHP02574_addiction_mod"/>
</dbReference>
<dbReference type="AlphaFoldDB" id="A0A975MNB0"/>